<dbReference type="RefSeq" id="WP_016167135.1">
    <property type="nucleotide sequence ID" value="NZ_JHZG01000017.1"/>
</dbReference>
<dbReference type="eggNOG" id="ENOG5031R4U">
    <property type="taxonomic scope" value="Bacteria"/>
</dbReference>
<protein>
    <recommendedName>
        <fullName evidence="5">Lipoprotein</fullName>
    </recommendedName>
</protein>
<dbReference type="Proteomes" id="UP000016201">
    <property type="component" value="Unassembled WGS sequence"/>
</dbReference>
<dbReference type="OrthoDB" id="6712998at2"/>
<evidence type="ECO:0000313" key="4">
    <source>
        <dbReference type="Proteomes" id="UP000016201"/>
    </source>
</evidence>
<sequence>MNFIPSIFLSSVLLLTLTACNSGNDAPKPKDTQTQTSAAETSTSAQSEMTNKSEDDFVVDKSFLENGADAEQAQELSQEPPLQEEFEVRVRRDESQYSMTGYVDKLNIMSLNNDPTSLTNVSINRGNCRTKGFYDYQNMRYGSVAQVYLGCAAENVREVTITTNSGLTYTYNF</sequence>
<dbReference type="AlphaFoldDB" id="R9AYU2"/>
<gene>
    <name evidence="3" type="ORF">I593_02082</name>
</gene>
<keyword evidence="4" id="KW-1185">Reference proteome</keyword>
<feature type="compositionally biased region" description="Low complexity" evidence="1">
    <location>
        <begin position="32"/>
        <end position="48"/>
    </location>
</feature>
<dbReference type="PATRIC" id="fig|1120927.3.peg.2019"/>
<evidence type="ECO:0000256" key="2">
    <source>
        <dbReference type="SAM" id="SignalP"/>
    </source>
</evidence>
<proteinExistence type="predicted"/>
<feature type="chain" id="PRO_5004470837" description="Lipoprotein" evidence="2">
    <location>
        <begin position="22"/>
        <end position="173"/>
    </location>
</feature>
<evidence type="ECO:0000313" key="3">
    <source>
        <dbReference type="EMBL" id="EOR07195.1"/>
    </source>
</evidence>
<organism evidence="3 4">
    <name type="scientific">Acinetobacter tandoii DSM 14970 = CIP 107469</name>
    <dbReference type="NCBI Taxonomy" id="1120927"/>
    <lineage>
        <taxon>Bacteria</taxon>
        <taxon>Pseudomonadati</taxon>
        <taxon>Pseudomonadota</taxon>
        <taxon>Gammaproteobacteria</taxon>
        <taxon>Moraxellales</taxon>
        <taxon>Moraxellaceae</taxon>
        <taxon>Acinetobacter</taxon>
    </lineage>
</organism>
<name>R9AYU2_9GAMM</name>
<reference evidence="3 4" key="1">
    <citation type="submission" date="2013-03" db="EMBL/GenBank/DDBJ databases">
        <title>The Genome Sequence of Acinetobacter tandoii CIP 107469.</title>
        <authorList>
            <consortium name="The Broad Institute Genome Sequencing Platform"/>
            <consortium name="The Broad Institute Genome Sequencing Center for Infectious Disease"/>
            <person name="Cerqueira G."/>
            <person name="Feldgarden M."/>
            <person name="Courvalin P."/>
            <person name="Perichon B."/>
            <person name="Grillot-Courvalin C."/>
            <person name="Clermont D."/>
            <person name="Rocha E."/>
            <person name="Yoon E.-J."/>
            <person name="Nemec A."/>
            <person name="Walker B."/>
            <person name="Young S.K."/>
            <person name="Zeng Q."/>
            <person name="Gargeya S."/>
            <person name="Fitzgerald M."/>
            <person name="Haas B."/>
            <person name="Abouelleil A."/>
            <person name="Alvarado L."/>
            <person name="Arachchi H.M."/>
            <person name="Berlin A.M."/>
            <person name="Chapman S.B."/>
            <person name="Dewar J."/>
            <person name="Goldberg J."/>
            <person name="Griggs A."/>
            <person name="Gujja S."/>
            <person name="Hansen M."/>
            <person name="Howarth C."/>
            <person name="Imamovic A."/>
            <person name="Larimer J."/>
            <person name="McCowan C."/>
            <person name="Murphy C."/>
            <person name="Neiman D."/>
            <person name="Pearson M."/>
            <person name="Priest M."/>
            <person name="Roberts A."/>
            <person name="Saif S."/>
            <person name="Shea T."/>
            <person name="Sisk P."/>
            <person name="Sykes S."/>
            <person name="Wortman J."/>
            <person name="Nusbaum C."/>
            <person name="Birren B."/>
        </authorList>
    </citation>
    <scope>NUCLEOTIDE SEQUENCE [LARGE SCALE GENOMIC DNA]</scope>
    <source>
        <strain evidence="3 4">CIP 107469</strain>
    </source>
</reference>
<evidence type="ECO:0000256" key="1">
    <source>
        <dbReference type="SAM" id="MobiDB-lite"/>
    </source>
</evidence>
<accession>R9AYU2</accession>
<comment type="caution">
    <text evidence="3">The sequence shown here is derived from an EMBL/GenBank/DDBJ whole genome shotgun (WGS) entry which is preliminary data.</text>
</comment>
<dbReference type="EMBL" id="AQFM01000037">
    <property type="protein sequence ID" value="EOR07195.1"/>
    <property type="molecule type" value="Genomic_DNA"/>
</dbReference>
<feature type="signal peptide" evidence="2">
    <location>
        <begin position="1"/>
        <end position="21"/>
    </location>
</feature>
<feature type="region of interest" description="Disordered" evidence="1">
    <location>
        <begin position="23"/>
        <end position="52"/>
    </location>
</feature>
<keyword evidence="2" id="KW-0732">Signal</keyword>
<evidence type="ECO:0008006" key="5">
    <source>
        <dbReference type="Google" id="ProtNLM"/>
    </source>
</evidence>